<evidence type="ECO:0000313" key="8">
    <source>
        <dbReference type="Proteomes" id="UP000229390"/>
    </source>
</evidence>
<evidence type="ECO:0000256" key="2">
    <source>
        <dbReference type="ARBA" id="ARBA00022840"/>
    </source>
</evidence>
<dbReference type="Gene3D" id="1.10.8.60">
    <property type="match status" value="2"/>
</dbReference>
<reference evidence="8" key="1">
    <citation type="submission" date="2017-09" db="EMBL/GenBank/DDBJ databases">
        <title>Depth-based differentiation of microbial function through sediment-hosted aquifers and enrichment of novel symbionts in the deep terrestrial subsurface.</title>
        <authorList>
            <person name="Probst A.J."/>
            <person name="Ladd B."/>
            <person name="Jarett J.K."/>
            <person name="Geller-Mcgrath D.E."/>
            <person name="Sieber C.M.K."/>
            <person name="Emerson J.B."/>
            <person name="Anantharaman K."/>
            <person name="Thomas B.C."/>
            <person name="Malmstrom R."/>
            <person name="Stieglmeier M."/>
            <person name="Klingl A."/>
            <person name="Woyke T."/>
            <person name="Ryan C.M."/>
            <person name="Banfield J.F."/>
        </authorList>
    </citation>
    <scope>NUCLEOTIDE SEQUENCE [LARGE SCALE GENOMIC DNA]</scope>
</reference>
<dbReference type="Pfam" id="PF07724">
    <property type="entry name" value="AAA_2"/>
    <property type="match status" value="1"/>
</dbReference>
<dbReference type="SMART" id="SM00382">
    <property type="entry name" value="AAA"/>
    <property type="match status" value="2"/>
</dbReference>
<keyword evidence="2" id="KW-0067">ATP-binding</keyword>
<feature type="domain" description="AAA+ ATPase" evidence="5">
    <location>
        <begin position="317"/>
        <end position="530"/>
    </location>
</feature>
<dbReference type="Pfam" id="PF10431">
    <property type="entry name" value="ClpB_D2-small"/>
    <property type="match status" value="1"/>
</dbReference>
<dbReference type="GO" id="GO:0005524">
    <property type="term" value="F:ATP binding"/>
    <property type="evidence" value="ECO:0007669"/>
    <property type="project" value="UniProtKB-KW"/>
</dbReference>
<evidence type="ECO:0000256" key="3">
    <source>
        <dbReference type="ARBA" id="ARBA00023186"/>
    </source>
</evidence>
<dbReference type="GO" id="GO:0005737">
    <property type="term" value="C:cytoplasm"/>
    <property type="evidence" value="ECO:0007669"/>
    <property type="project" value="TreeGrafter"/>
</dbReference>
<keyword evidence="4" id="KW-1133">Transmembrane helix</keyword>
<dbReference type="EMBL" id="PEYE01000020">
    <property type="protein sequence ID" value="PIS38943.1"/>
    <property type="molecule type" value="Genomic_DNA"/>
</dbReference>
<dbReference type="InterPro" id="IPR003959">
    <property type="entry name" value="ATPase_AAA_core"/>
</dbReference>
<feature type="domain" description="Clp ATPase C-terminal" evidence="6">
    <location>
        <begin position="772"/>
        <end position="861"/>
    </location>
</feature>
<feature type="transmembrane region" description="Helical" evidence="4">
    <location>
        <begin position="32"/>
        <end position="49"/>
    </location>
</feature>
<dbReference type="PANTHER" id="PTHR11638:SF18">
    <property type="entry name" value="HEAT SHOCK PROTEIN 104"/>
    <property type="match status" value="1"/>
</dbReference>
<dbReference type="InterPro" id="IPR027417">
    <property type="entry name" value="P-loop_NTPase"/>
</dbReference>
<evidence type="ECO:0000259" key="5">
    <source>
        <dbReference type="SMART" id="SM00382"/>
    </source>
</evidence>
<name>A0A2M6T163_9BACT</name>
<proteinExistence type="predicted"/>
<dbReference type="PANTHER" id="PTHR11638">
    <property type="entry name" value="ATP-DEPENDENT CLP PROTEASE"/>
    <property type="match status" value="1"/>
</dbReference>
<dbReference type="Proteomes" id="UP000229390">
    <property type="component" value="Unassembled WGS sequence"/>
</dbReference>
<dbReference type="Gene3D" id="3.40.50.300">
    <property type="entry name" value="P-loop containing nucleotide triphosphate hydrolases"/>
    <property type="match status" value="2"/>
</dbReference>
<gene>
    <name evidence="7" type="ORF">COT34_01070</name>
</gene>
<dbReference type="SMART" id="SM01086">
    <property type="entry name" value="ClpB_D2-small"/>
    <property type="match status" value="1"/>
</dbReference>
<dbReference type="InterPro" id="IPR019489">
    <property type="entry name" value="Clp_ATPase_C"/>
</dbReference>
<dbReference type="PRINTS" id="PR00300">
    <property type="entry name" value="CLPPROTEASEA"/>
</dbReference>
<evidence type="ECO:0000313" key="7">
    <source>
        <dbReference type="EMBL" id="PIS38943.1"/>
    </source>
</evidence>
<organism evidence="7 8">
    <name type="scientific">Candidatus Nealsonbacteria bacterium CG08_land_8_20_14_0_20_43_11</name>
    <dbReference type="NCBI Taxonomy" id="1974706"/>
    <lineage>
        <taxon>Bacteria</taxon>
        <taxon>Candidatus Nealsoniibacteriota</taxon>
    </lineage>
</organism>
<evidence type="ECO:0000256" key="1">
    <source>
        <dbReference type="ARBA" id="ARBA00022741"/>
    </source>
</evidence>
<keyword evidence="1" id="KW-0547">Nucleotide-binding</keyword>
<evidence type="ECO:0000259" key="6">
    <source>
        <dbReference type="SMART" id="SM01086"/>
    </source>
</evidence>
<evidence type="ECO:0000256" key="4">
    <source>
        <dbReference type="SAM" id="Phobius"/>
    </source>
</evidence>
<dbReference type="SUPFAM" id="SSF52540">
    <property type="entry name" value="P-loop containing nucleoside triphosphate hydrolases"/>
    <property type="match status" value="2"/>
</dbReference>
<protein>
    <recommendedName>
        <fullName evidence="9">Clp R domain-containing protein</fullName>
    </recommendedName>
</protein>
<comment type="caution">
    <text evidence="7">The sequence shown here is derived from an EMBL/GenBank/DDBJ whole genome shotgun (WGS) entry which is preliminary data.</text>
</comment>
<dbReference type="InterPro" id="IPR001270">
    <property type="entry name" value="ClpA/B"/>
</dbReference>
<dbReference type="GO" id="GO:0034605">
    <property type="term" value="P:cellular response to heat"/>
    <property type="evidence" value="ECO:0007669"/>
    <property type="project" value="TreeGrafter"/>
</dbReference>
<accession>A0A2M6T163</accession>
<dbReference type="CDD" id="cd19499">
    <property type="entry name" value="RecA-like_ClpB_Hsp104-like"/>
    <property type="match status" value="1"/>
</dbReference>
<keyword evidence="3" id="KW-0143">Chaperone</keyword>
<sequence>MFNFNPKNTAIDEALWWEKFPVFRFRKPLKKIFFWLFLATFLLFLYGFVSNRFSVEENQRFFGGFLFSFAAYLFFRLCENFFLTAIARPKLKIDISQVAAKPEQFNLADYLSLESQRAVKKAIREAEARKTEANATILLDCVLEDNPALDFIFQRLLLNRGEIREFLARKISSAAPKPEAKLYSSNFENSLLEALWASREKSRERIEINDLFLGLVRCDPAFREIMINGRLKVADIESLIHWLEFLQETVAERKRFWERKNLKKLGSLAKDWAAGYTVTLDKFSIDITEVVRLQGYPKTIGHKEAVAEMERILSKESGKAALIIGEPGSGRKSMVWDLARKSALGESLPGVNYKRIVQLDLTALLAQAGNQETAAPLLDTILKEIVYAGNIILVIDELHSFVGQSAKLGTIDISGILSSYLTASQIQMVGLTTFEGLHRSLEQNPSFLSYFGKVEVTEISERETLMLLENLSLALERKYKKFISFPALRDIIVYCAKYMAASPFPEKAMTLLEELAVYISQTKEPMLLPEHVAKVISEKTKIPVGDFETREREVLLHLEELIHQRIINQEEAVEEVSSAMRRARAEVVSRKGTMGNFLFLGPTGVGKTETSKALAEIYFGTEERMIRLDMSEFQNLTDIRRLIGAPGEEGLLTTAVRENSFSLILLDEIEKTHPNILNLFLQVLDEGHLTDGMGRGVDFKNTIIIATSNAGYQIILEALKTEAGGDAERPYLPRGTGWVNIKERLLDYLFANAIFRPEFINRFDAVVVFNPLSKENLLAIAALLLGKIKKSLAEKDIEFIVNEPLKEKIVELSYNPVFGAREMKRVIQDKVENVLATALLSGQLKRGNRVEVEAEDFRLKIV</sequence>
<dbReference type="InterPro" id="IPR003593">
    <property type="entry name" value="AAA+_ATPase"/>
</dbReference>
<keyword evidence="4" id="KW-0472">Membrane</keyword>
<evidence type="ECO:0008006" key="9">
    <source>
        <dbReference type="Google" id="ProtNLM"/>
    </source>
</evidence>
<feature type="domain" description="AAA+ ATPase" evidence="5">
    <location>
        <begin position="593"/>
        <end position="742"/>
    </location>
</feature>
<keyword evidence="4" id="KW-0812">Transmembrane</keyword>
<dbReference type="InterPro" id="IPR050130">
    <property type="entry name" value="ClpA_ClpB"/>
</dbReference>
<feature type="transmembrane region" description="Helical" evidence="4">
    <location>
        <begin position="61"/>
        <end position="83"/>
    </location>
</feature>
<dbReference type="GO" id="GO:0016887">
    <property type="term" value="F:ATP hydrolysis activity"/>
    <property type="evidence" value="ECO:0007669"/>
    <property type="project" value="InterPro"/>
</dbReference>
<dbReference type="AlphaFoldDB" id="A0A2M6T163"/>